<keyword evidence="4 6" id="KW-1133">Transmembrane helix</keyword>
<dbReference type="Gene3D" id="1.10.357.140">
    <property type="entry name" value="UbiA prenyltransferase"/>
    <property type="match status" value="1"/>
</dbReference>
<keyword evidence="5 6" id="KW-0472">Membrane</keyword>
<dbReference type="InterPro" id="IPR000537">
    <property type="entry name" value="UbiA_prenyltransferase"/>
</dbReference>
<keyword evidence="2" id="KW-1003">Cell membrane</keyword>
<sequence>MLISMMSNHFSVFKYLKMVRGLNLIIVGLTQYFTAIFLLHEGLSWHLLNDQKFFLLVLSTVIITSAGYLINDYYDVKIDYVNRPDRVIVGRALKRRWIIIAHTAFNFIGIGIGFYISPTIGTINFIAAFLLWLYSNQLKRLPFIGNFTIAILTGTTLFLVGQYFQEREYLVLCYAIFAGFITLIREIIKDMEDLKGDEKFGCKTLPIVLGIAKTKQIIYGIVLIFCTVVFVLMSSINIVFPITLSVIMIFLIFELLKADKIKDYGKLSTFCKVIMLLGVISMVWI</sequence>
<dbReference type="PATRIC" id="fig|1566026.4.peg.2486"/>
<dbReference type="GO" id="GO:0016765">
    <property type="term" value="F:transferase activity, transferring alkyl or aryl (other than methyl) groups"/>
    <property type="evidence" value="ECO:0007669"/>
    <property type="project" value="InterPro"/>
</dbReference>
<dbReference type="Pfam" id="PF01040">
    <property type="entry name" value="UbiA"/>
    <property type="match status" value="1"/>
</dbReference>
<dbReference type="InterPro" id="IPR050475">
    <property type="entry name" value="Prenyltransferase_related"/>
</dbReference>
<accession>A0A0L8ANQ3</accession>
<proteinExistence type="predicted"/>
<dbReference type="RefSeq" id="WP_071426693.1">
    <property type="nucleotide sequence ID" value="NZ_JSVA01000004.1"/>
</dbReference>
<feature type="transmembrane region" description="Helical" evidence="6">
    <location>
        <begin position="267"/>
        <end position="284"/>
    </location>
</feature>
<dbReference type="PANTHER" id="PTHR42723">
    <property type="entry name" value="CHLOROPHYLL SYNTHASE"/>
    <property type="match status" value="1"/>
</dbReference>
<dbReference type="GO" id="GO:0016020">
    <property type="term" value="C:membrane"/>
    <property type="evidence" value="ECO:0007669"/>
    <property type="project" value="UniProtKB-SubCell"/>
</dbReference>
<gene>
    <name evidence="7" type="ORF">OB69_03575</name>
</gene>
<evidence type="ECO:0000256" key="4">
    <source>
        <dbReference type="ARBA" id="ARBA00022989"/>
    </source>
</evidence>
<dbReference type="CDD" id="cd13961">
    <property type="entry name" value="PT_UbiA_DGGGPS"/>
    <property type="match status" value="1"/>
</dbReference>
<feature type="transmembrane region" description="Helical" evidence="6">
    <location>
        <begin position="52"/>
        <end position="74"/>
    </location>
</feature>
<name>A0A0L8ANQ3_9BACT</name>
<dbReference type="PANTHER" id="PTHR42723:SF1">
    <property type="entry name" value="CHLOROPHYLL SYNTHASE, CHLOROPLASTIC"/>
    <property type="match status" value="1"/>
</dbReference>
<dbReference type="InterPro" id="IPR044878">
    <property type="entry name" value="UbiA_sf"/>
</dbReference>
<feature type="transmembrane region" description="Helical" evidence="6">
    <location>
        <begin position="238"/>
        <end position="255"/>
    </location>
</feature>
<feature type="transmembrane region" description="Helical" evidence="6">
    <location>
        <begin position="143"/>
        <end position="163"/>
    </location>
</feature>
<keyword evidence="8" id="KW-1185">Reference proteome</keyword>
<comment type="subcellular location">
    <subcellularLocation>
        <location evidence="1">Membrane</location>
        <topology evidence="1">Multi-pass membrane protein</topology>
    </subcellularLocation>
</comment>
<evidence type="ECO:0000256" key="1">
    <source>
        <dbReference type="ARBA" id="ARBA00004141"/>
    </source>
</evidence>
<dbReference type="EMBL" id="JSVA01000004">
    <property type="protein sequence ID" value="KOF04078.1"/>
    <property type="molecule type" value="Genomic_DNA"/>
</dbReference>
<dbReference type="Proteomes" id="UP000036908">
    <property type="component" value="Unassembled WGS sequence"/>
</dbReference>
<keyword evidence="3 6" id="KW-0812">Transmembrane</keyword>
<evidence type="ECO:0000256" key="6">
    <source>
        <dbReference type="SAM" id="Phobius"/>
    </source>
</evidence>
<keyword evidence="7" id="KW-0808">Transferase</keyword>
<dbReference type="AlphaFoldDB" id="A0A0L8ANQ3"/>
<evidence type="ECO:0000256" key="2">
    <source>
        <dbReference type="ARBA" id="ARBA00022475"/>
    </source>
</evidence>
<evidence type="ECO:0000256" key="3">
    <source>
        <dbReference type="ARBA" id="ARBA00022692"/>
    </source>
</evidence>
<feature type="transmembrane region" description="Helical" evidence="6">
    <location>
        <begin position="169"/>
        <end position="188"/>
    </location>
</feature>
<organism evidence="7 8">
    <name type="scientific">Roseivirga seohaensis subsp. aquiponti</name>
    <dbReference type="NCBI Taxonomy" id="1566026"/>
    <lineage>
        <taxon>Bacteria</taxon>
        <taxon>Pseudomonadati</taxon>
        <taxon>Bacteroidota</taxon>
        <taxon>Cytophagia</taxon>
        <taxon>Cytophagales</taxon>
        <taxon>Roseivirgaceae</taxon>
        <taxon>Roseivirga</taxon>
    </lineage>
</organism>
<evidence type="ECO:0000256" key="5">
    <source>
        <dbReference type="ARBA" id="ARBA00023136"/>
    </source>
</evidence>
<protein>
    <submittedName>
        <fullName evidence="7">Prenyltransferase</fullName>
    </submittedName>
</protein>
<dbReference type="Gene3D" id="1.20.120.1780">
    <property type="entry name" value="UbiA prenyltransferase"/>
    <property type="match status" value="1"/>
</dbReference>
<comment type="caution">
    <text evidence="7">The sequence shown here is derived from an EMBL/GenBank/DDBJ whole genome shotgun (WGS) entry which is preliminary data.</text>
</comment>
<dbReference type="NCBIfam" id="NF009513">
    <property type="entry name" value="PRK12872.1-3"/>
    <property type="match status" value="1"/>
</dbReference>
<feature type="transmembrane region" description="Helical" evidence="6">
    <location>
        <begin position="21"/>
        <end position="40"/>
    </location>
</feature>
<evidence type="ECO:0000313" key="8">
    <source>
        <dbReference type="Proteomes" id="UP000036908"/>
    </source>
</evidence>
<reference evidence="8" key="1">
    <citation type="submission" date="2014-11" db="EMBL/GenBank/DDBJ databases">
        <title>Genome sequencing of Roseivirga sp. D-25.</title>
        <authorList>
            <person name="Selvaratnam C."/>
            <person name="Thevarajoo S."/>
            <person name="Goh K.M."/>
            <person name="Eee R."/>
            <person name="Chan K.-G."/>
            <person name="Chong C.S."/>
        </authorList>
    </citation>
    <scope>NUCLEOTIDE SEQUENCE [LARGE SCALE GENOMIC DNA]</scope>
    <source>
        <strain evidence="8">D-25</strain>
    </source>
</reference>
<evidence type="ECO:0000313" key="7">
    <source>
        <dbReference type="EMBL" id="KOF04078.1"/>
    </source>
</evidence>